<name>A0A4P9XMA9_9FUNG</name>
<dbReference type="GO" id="GO:0051301">
    <property type="term" value="P:cell division"/>
    <property type="evidence" value="ECO:0007669"/>
    <property type="project" value="UniProtKB-KW"/>
</dbReference>
<dbReference type="InterPro" id="IPR024977">
    <property type="entry name" value="Apc4-like_WD40_dom"/>
</dbReference>
<evidence type="ECO:0000259" key="8">
    <source>
        <dbReference type="Pfam" id="PF12896"/>
    </source>
</evidence>
<dbReference type="SUPFAM" id="SSF117289">
    <property type="entry name" value="Nucleoporin domain"/>
    <property type="match status" value="1"/>
</dbReference>
<dbReference type="PANTHER" id="PTHR13260">
    <property type="entry name" value="ANAPHASE PROMOTING COMPLEX SUBUNIT 4 APC4"/>
    <property type="match status" value="1"/>
</dbReference>
<dbReference type="Pfam" id="PF12896">
    <property type="entry name" value="ANAPC4"/>
    <property type="match status" value="1"/>
</dbReference>
<dbReference type="OrthoDB" id="2110451at2759"/>
<dbReference type="GO" id="GO:0005680">
    <property type="term" value="C:anaphase-promoting complex"/>
    <property type="evidence" value="ECO:0007669"/>
    <property type="project" value="InterPro"/>
</dbReference>
<feature type="domain" description="Anaphase-promoting complex subunit 4 long" evidence="8">
    <location>
        <begin position="371"/>
        <end position="555"/>
    </location>
</feature>
<evidence type="ECO:0000256" key="4">
    <source>
        <dbReference type="ARBA" id="ARBA00022786"/>
    </source>
</evidence>
<proteinExistence type="predicted"/>
<feature type="compositionally biased region" description="Low complexity" evidence="6">
    <location>
        <begin position="239"/>
        <end position="254"/>
    </location>
</feature>
<protein>
    <recommendedName>
        <fullName evidence="1">Anaphase-promoting complex subunit 4</fullName>
    </recommendedName>
</protein>
<gene>
    <name evidence="9" type="ORF">THASP1DRAFT_31682</name>
</gene>
<accession>A0A4P9XMA9</accession>
<dbReference type="InterPro" id="IPR024790">
    <property type="entry name" value="APC4_long_dom"/>
</dbReference>
<evidence type="ECO:0000256" key="6">
    <source>
        <dbReference type="SAM" id="MobiDB-lite"/>
    </source>
</evidence>
<organism evidence="9 10">
    <name type="scientific">Thamnocephalis sphaerospora</name>
    <dbReference type="NCBI Taxonomy" id="78915"/>
    <lineage>
        <taxon>Eukaryota</taxon>
        <taxon>Fungi</taxon>
        <taxon>Fungi incertae sedis</taxon>
        <taxon>Zoopagomycota</taxon>
        <taxon>Zoopagomycotina</taxon>
        <taxon>Zoopagomycetes</taxon>
        <taxon>Zoopagales</taxon>
        <taxon>Sigmoideomycetaceae</taxon>
        <taxon>Thamnocephalis</taxon>
    </lineage>
</organism>
<evidence type="ECO:0000256" key="2">
    <source>
        <dbReference type="ARBA" id="ARBA00022618"/>
    </source>
</evidence>
<keyword evidence="3" id="KW-0498">Mitosis</keyword>
<feature type="region of interest" description="Disordered" evidence="6">
    <location>
        <begin position="239"/>
        <end position="277"/>
    </location>
</feature>
<dbReference type="Gene3D" id="2.130.10.10">
    <property type="entry name" value="YVTN repeat-like/Quinoprotein amine dehydrogenase"/>
    <property type="match status" value="1"/>
</dbReference>
<evidence type="ECO:0000256" key="1">
    <source>
        <dbReference type="ARBA" id="ARBA00016067"/>
    </source>
</evidence>
<keyword evidence="10" id="KW-1185">Reference proteome</keyword>
<evidence type="ECO:0000313" key="9">
    <source>
        <dbReference type="EMBL" id="RKP06501.1"/>
    </source>
</evidence>
<evidence type="ECO:0000256" key="3">
    <source>
        <dbReference type="ARBA" id="ARBA00022776"/>
    </source>
</evidence>
<reference evidence="10" key="1">
    <citation type="journal article" date="2018" name="Nat. Microbiol.">
        <title>Leveraging single-cell genomics to expand the fungal tree of life.</title>
        <authorList>
            <person name="Ahrendt S.R."/>
            <person name="Quandt C.A."/>
            <person name="Ciobanu D."/>
            <person name="Clum A."/>
            <person name="Salamov A."/>
            <person name="Andreopoulos B."/>
            <person name="Cheng J.F."/>
            <person name="Woyke T."/>
            <person name="Pelin A."/>
            <person name="Henrissat B."/>
            <person name="Reynolds N.K."/>
            <person name="Benny G.L."/>
            <person name="Smith M.E."/>
            <person name="James T.Y."/>
            <person name="Grigoriev I.V."/>
        </authorList>
    </citation>
    <scope>NUCLEOTIDE SEQUENCE [LARGE SCALE GENOMIC DNA]</scope>
    <source>
        <strain evidence="10">RSA 1356</strain>
    </source>
</reference>
<dbReference type="AlphaFoldDB" id="A0A4P9XMA9"/>
<dbReference type="PANTHER" id="PTHR13260:SF0">
    <property type="entry name" value="ANAPHASE-PROMOTING COMPLEX SUBUNIT 4"/>
    <property type="match status" value="1"/>
</dbReference>
<dbReference type="InterPro" id="IPR024789">
    <property type="entry name" value="APC4"/>
</dbReference>
<feature type="region of interest" description="Disordered" evidence="6">
    <location>
        <begin position="685"/>
        <end position="720"/>
    </location>
</feature>
<feature type="compositionally biased region" description="Basic and acidic residues" evidence="6">
    <location>
        <begin position="707"/>
        <end position="717"/>
    </location>
</feature>
<keyword evidence="5" id="KW-0131">Cell cycle</keyword>
<dbReference type="STRING" id="78915.A0A4P9XMA9"/>
<evidence type="ECO:0000256" key="5">
    <source>
        <dbReference type="ARBA" id="ARBA00023306"/>
    </source>
</evidence>
<dbReference type="Proteomes" id="UP000271241">
    <property type="component" value="Unassembled WGS sequence"/>
</dbReference>
<keyword evidence="2" id="KW-0132">Cell division</keyword>
<dbReference type="InterPro" id="IPR015943">
    <property type="entry name" value="WD40/YVTN_repeat-like_dom_sf"/>
</dbReference>
<dbReference type="GO" id="GO:0031145">
    <property type="term" value="P:anaphase-promoting complex-dependent catabolic process"/>
    <property type="evidence" value="ECO:0007669"/>
    <property type="project" value="InterPro"/>
</dbReference>
<dbReference type="GO" id="GO:0034399">
    <property type="term" value="C:nuclear periphery"/>
    <property type="evidence" value="ECO:0007669"/>
    <property type="project" value="TreeGrafter"/>
</dbReference>
<dbReference type="Pfam" id="PF12894">
    <property type="entry name" value="ANAPC4_WD40"/>
    <property type="match status" value="1"/>
</dbReference>
<sequence length="978" mass="107917">MASIAFLVGPAESAGYEHAGVTDTELLLSEEDPAGVTQVEAEDAETLNGRTGTLLTPVRADIAQHFHLYSERSLADPALVASWCPRMDVLAVGHVRGDITASRMSWLRAWSRPAEVNGACARCLAWRPDGRVLAVGYSDGTVRLLDATAGGKLLRTVPPAAAATDAPSSFLADLDKDAQETDADNAAITHLYWTDTASHAQASTDPASRAAPTLARAPISDTDTFGFCRTIRQATTTHATSSSSPTCKYSTSDSNQSALTTGRLPMKRSADDVHASDDNAGDNACQLADSPLSLLVIADASGSVRISLNGLFDLAPLSTTSPGDDGTTRTIVDMQTSVDQTYLMLLTTRQTAGGTLSELSRYSLFPLVRHPIPLYATARAMWQTRSALRKVDALCQRMAREHAEYRRQIDDRVRELASQLWRHGEEMTPRAAFVNFMATQSPYGAFEQFFEQHLTEEDVKRWESLGCRSLDSMKNMVIDSLMPEIGQLRNALNSIVVYSRWQRYGQLGLQRTLVNDCIGAADQLKTRADTYSQTLDEEIRRFHEFIQWLKYACATMRLGRGYRKLRPVIIDEVPVLAFLRESLGGEQYAQQEGDVDMEDADTLFSETRQSTDPLTDYFSSTASLKNLLDAVDVAVSLMFSNCARTLCHQLNSTARILLAAEPPEQADGTKGTSHLLHAMRIVQAQAADKHHPKSKNLDVEGENGGSRNEENGEKNESQADDENASAYCFVAYYVTPTRNTRTDCVDELTRGDAIWILRVPCASESMPDALANRQLYNAVRDTVDAAATSQTVQIGRISLAAYPQPDVDTAAEAPSDQYDPAARQFVRVLDMAFFDDETLCLRVEQPINGGFERYLVTYSVLDLAYYSISCNHLPLSVWPMSILQQATSAIDTQLCRFDRARYLDRRLSHVTSSTSNAHSSNTQDPCTNRRLVLNGRPNRRVVCTINDNGRRLRIFEMDTDDIQLVHADDSESDQEAVE</sequence>
<dbReference type="GO" id="GO:0070979">
    <property type="term" value="P:protein K11-linked ubiquitination"/>
    <property type="evidence" value="ECO:0007669"/>
    <property type="project" value="TreeGrafter"/>
</dbReference>
<evidence type="ECO:0000259" key="7">
    <source>
        <dbReference type="Pfam" id="PF12894"/>
    </source>
</evidence>
<feature type="compositionally biased region" description="Basic and acidic residues" evidence="6">
    <location>
        <begin position="268"/>
        <end position="277"/>
    </location>
</feature>
<feature type="domain" description="Anaphase-promoting complex subunit 4-like WD40" evidence="7">
    <location>
        <begin position="82"/>
        <end position="162"/>
    </location>
</feature>
<evidence type="ECO:0000313" key="10">
    <source>
        <dbReference type="Proteomes" id="UP000271241"/>
    </source>
</evidence>
<keyword evidence="4" id="KW-0833">Ubl conjugation pathway</keyword>
<dbReference type="EMBL" id="KZ992870">
    <property type="protein sequence ID" value="RKP06501.1"/>
    <property type="molecule type" value="Genomic_DNA"/>
</dbReference>